<dbReference type="HOGENOM" id="CLU_067596_0_0_1"/>
<comment type="subcellular location">
    <subcellularLocation>
        <location evidence="1">Nucleus</location>
    </subcellularLocation>
</comment>
<evidence type="ECO:0000313" key="5">
    <source>
        <dbReference type="EMBL" id="EXJ77445.1"/>
    </source>
</evidence>
<feature type="compositionally biased region" description="Low complexity" evidence="3">
    <location>
        <begin position="213"/>
        <end position="224"/>
    </location>
</feature>
<dbReference type="GeneID" id="19173755"/>
<feature type="compositionally biased region" description="Basic and acidic residues" evidence="3">
    <location>
        <begin position="150"/>
        <end position="161"/>
    </location>
</feature>
<evidence type="ECO:0000256" key="2">
    <source>
        <dbReference type="ARBA" id="ARBA00023242"/>
    </source>
</evidence>
<comment type="caution">
    <text evidence="5">The sequence shown here is derived from an EMBL/GenBank/DDBJ whole genome shotgun (WGS) entry which is preliminary data.</text>
</comment>
<evidence type="ECO:0000256" key="1">
    <source>
        <dbReference type="ARBA" id="ARBA00004123"/>
    </source>
</evidence>
<dbReference type="PANTHER" id="PTHR13495">
    <property type="entry name" value="NEFA-INTERACTING NUCLEAR PROTEIN NIP30"/>
    <property type="match status" value="1"/>
</dbReference>
<feature type="compositionally biased region" description="Polar residues" evidence="3">
    <location>
        <begin position="164"/>
        <end position="189"/>
    </location>
</feature>
<accession>W9XJD5</accession>
<evidence type="ECO:0000256" key="3">
    <source>
        <dbReference type="SAM" id="MobiDB-lite"/>
    </source>
</evidence>
<feature type="domain" description="FAM192A/Fyv6 N-terminal" evidence="4">
    <location>
        <begin position="17"/>
        <end position="109"/>
    </location>
</feature>
<dbReference type="InterPro" id="IPR039845">
    <property type="entry name" value="FAM192A"/>
</dbReference>
<feature type="region of interest" description="Disordered" evidence="3">
    <location>
        <begin position="124"/>
        <end position="224"/>
    </location>
</feature>
<evidence type="ECO:0000313" key="6">
    <source>
        <dbReference type="Proteomes" id="UP000019478"/>
    </source>
</evidence>
<dbReference type="STRING" id="1182542.W9XJD5"/>
<dbReference type="InterPro" id="IPR019331">
    <property type="entry name" value="FAM192A/Fyv6_N"/>
</dbReference>
<name>W9XJD5_9EURO</name>
<dbReference type="eggNOG" id="KOG4036">
    <property type="taxonomic scope" value="Eukaryota"/>
</dbReference>
<dbReference type="EMBL" id="AMGY01000010">
    <property type="protein sequence ID" value="EXJ77445.1"/>
    <property type="molecule type" value="Genomic_DNA"/>
</dbReference>
<organism evidence="5 6">
    <name type="scientific">Capronia epimyces CBS 606.96</name>
    <dbReference type="NCBI Taxonomy" id="1182542"/>
    <lineage>
        <taxon>Eukaryota</taxon>
        <taxon>Fungi</taxon>
        <taxon>Dikarya</taxon>
        <taxon>Ascomycota</taxon>
        <taxon>Pezizomycotina</taxon>
        <taxon>Eurotiomycetes</taxon>
        <taxon>Chaetothyriomycetidae</taxon>
        <taxon>Chaetothyriales</taxon>
        <taxon>Herpotrichiellaceae</taxon>
        <taxon>Capronia</taxon>
    </lineage>
</organism>
<proteinExistence type="predicted"/>
<dbReference type="Pfam" id="PF10187">
    <property type="entry name" value="FAM192A_Fyv6_N"/>
    <property type="match status" value="1"/>
</dbReference>
<keyword evidence="2" id="KW-0539">Nucleus</keyword>
<dbReference type="OrthoDB" id="75807at2759"/>
<sequence length="224" mass="24750">MSRFVPAGTDVDSLPPDDAWLKAKQQVEAQKKVKAAEGGQQEGGKSLYEVLQQNKAAKQEAFEESIRLKNQFRPLDEDEVDFLDSVLESNRAKEDAVKNETAEQLEAFRKQRALAEQALLNQQANDEVGKLDAPVGRAAWVTQKKKRRRDKESESGQDPKSRKLSSPTDDQGPASVQPNSLTSDRTNATDARPEDKKSPTQSQTDPPKVTPVGLDLGDYSSDDD</sequence>
<dbReference type="RefSeq" id="XP_007737955.1">
    <property type="nucleotide sequence ID" value="XM_007739765.1"/>
</dbReference>
<protein>
    <recommendedName>
        <fullName evidence="4">FAM192A/Fyv6 N-terminal domain-containing protein</fullName>
    </recommendedName>
</protein>
<dbReference type="GO" id="GO:0005634">
    <property type="term" value="C:nucleus"/>
    <property type="evidence" value="ECO:0007669"/>
    <property type="project" value="UniProtKB-SubCell"/>
</dbReference>
<dbReference type="Proteomes" id="UP000019478">
    <property type="component" value="Unassembled WGS sequence"/>
</dbReference>
<reference evidence="5 6" key="1">
    <citation type="submission" date="2013-03" db="EMBL/GenBank/DDBJ databases">
        <title>The Genome Sequence of Capronia epimyces CBS 606.96.</title>
        <authorList>
            <consortium name="The Broad Institute Genomics Platform"/>
            <person name="Cuomo C."/>
            <person name="de Hoog S."/>
            <person name="Gorbushina A."/>
            <person name="Walker B."/>
            <person name="Young S.K."/>
            <person name="Zeng Q."/>
            <person name="Gargeya S."/>
            <person name="Fitzgerald M."/>
            <person name="Haas B."/>
            <person name="Abouelleil A."/>
            <person name="Allen A.W."/>
            <person name="Alvarado L."/>
            <person name="Arachchi H.M."/>
            <person name="Berlin A.M."/>
            <person name="Chapman S.B."/>
            <person name="Gainer-Dewar J."/>
            <person name="Goldberg J."/>
            <person name="Griggs A."/>
            <person name="Gujja S."/>
            <person name="Hansen M."/>
            <person name="Howarth C."/>
            <person name="Imamovic A."/>
            <person name="Ireland A."/>
            <person name="Larimer J."/>
            <person name="McCowan C."/>
            <person name="Murphy C."/>
            <person name="Pearson M."/>
            <person name="Poon T.W."/>
            <person name="Priest M."/>
            <person name="Roberts A."/>
            <person name="Saif S."/>
            <person name="Shea T."/>
            <person name="Sisk P."/>
            <person name="Sykes S."/>
            <person name="Wortman J."/>
            <person name="Nusbaum C."/>
            <person name="Birren B."/>
        </authorList>
    </citation>
    <scope>NUCLEOTIDE SEQUENCE [LARGE SCALE GENOMIC DNA]</scope>
    <source>
        <strain evidence="5 6">CBS 606.96</strain>
    </source>
</reference>
<evidence type="ECO:0000259" key="4">
    <source>
        <dbReference type="Pfam" id="PF10187"/>
    </source>
</evidence>
<keyword evidence="6" id="KW-1185">Reference proteome</keyword>
<gene>
    <name evidence="5" type="ORF">A1O3_09671</name>
</gene>
<dbReference type="AlphaFoldDB" id="W9XJD5"/>
<dbReference type="PANTHER" id="PTHR13495:SF0">
    <property type="entry name" value="PSME3-INTERACTING PROTEIN"/>
    <property type="match status" value="1"/>
</dbReference>